<dbReference type="EMBL" id="CAJJDP010000102">
    <property type="protein sequence ID" value="CAD8192606.1"/>
    <property type="molecule type" value="Genomic_DNA"/>
</dbReference>
<gene>
    <name evidence="1" type="ORF">POCTA_138.1.T1020159</name>
</gene>
<evidence type="ECO:0000313" key="2">
    <source>
        <dbReference type="Proteomes" id="UP000683925"/>
    </source>
</evidence>
<evidence type="ECO:0000313" key="1">
    <source>
        <dbReference type="EMBL" id="CAD8192606.1"/>
    </source>
</evidence>
<sequence>MWKSATFKDLIKPGKSLTFMISCLQNFLGYLCQPNNN</sequence>
<reference evidence="1" key="1">
    <citation type="submission" date="2021-01" db="EMBL/GenBank/DDBJ databases">
        <authorList>
            <consortium name="Genoscope - CEA"/>
            <person name="William W."/>
        </authorList>
    </citation>
    <scope>NUCLEOTIDE SEQUENCE</scope>
</reference>
<organism evidence="1 2">
    <name type="scientific">Paramecium octaurelia</name>
    <dbReference type="NCBI Taxonomy" id="43137"/>
    <lineage>
        <taxon>Eukaryota</taxon>
        <taxon>Sar</taxon>
        <taxon>Alveolata</taxon>
        <taxon>Ciliophora</taxon>
        <taxon>Intramacronucleata</taxon>
        <taxon>Oligohymenophorea</taxon>
        <taxon>Peniculida</taxon>
        <taxon>Parameciidae</taxon>
        <taxon>Paramecium</taxon>
    </lineage>
</organism>
<name>A0A8S1X2W6_PAROT</name>
<proteinExistence type="predicted"/>
<keyword evidence="2" id="KW-1185">Reference proteome</keyword>
<dbReference type="AlphaFoldDB" id="A0A8S1X2W6"/>
<accession>A0A8S1X2W6</accession>
<protein>
    <submittedName>
        <fullName evidence="1">Uncharacterized protein</fullName>
    </submittedName>
</protein>
<dbReference type="Proteomes" id="UP000683925">
    <property type="component" value="Unassembled WGS sequence"/>
</dbReference>
<comment type="caution">
    <text evidence="1">The sequence shown here is derived from an EMBL/GenBank/DDBJ whole genome shotgun (WGS) entry which is preliminary data.</text>
</comment>